<dbReference type="PANTHER" id="PTHR24416">
    <property type="entry name" value="TYROSINE-PROTEIN KINASE RECEPTOR"/>
    <property type="match status" value="1"/>
</dbReference>
<accession>A0A1W0XBQ6</accession>
<reference evidence="3" key="1">
    <citation type="submission" date="2017-01" db="EMBL/GenBank/DDBJ databases">
        <title>Comparative genomics of anhydrobiosis in the tardigrade Hypsibius dujardini.</title>
        <authorList>
            <person name="Yoshida Y."/>
            <person name="Koutsovoulos G."/>
            <person name="Laetsch D."/>
            <person name="Stevens L."/>
            <person name="Kumar S."/>
            <person name="Horikawa D."/>
            <person name="Ishino K."/>
            <person name="Komine S."/>
            <person name="Tomita M."/>
            <person name="Blaxter M."/>
            <person name="Arakawa K."/>
        </authorList>
    </citation>
    <scope>NUCLEOTIDE SEQUENCE [LARGE SCALE GENOMIC DNA]</scope>
    <source>
        <strain evidence="3">Z151</strain>
    </source>
</reference>
<comment type="caution">
    <text evidence="2">The sequence shown here is derived from an EMBL/GenBank/DDBJ whole genome shotgun (WGS) entry which is preliminary data.</text>
</comment>
<dbReference type="InterPro" id="IPR000719">
    <property type="entry name" value="Prot_kinase_dom"/>
</dbReference>
<dbReference type="OrthoDB" id="3256376at2759"/>
<evidence type="ECO:0000259" key="1">
    <source>
        <dbReference type="PROSITE" id="PS50011"/>
    </source>
</evidence>
<organism evidence="2 3">
    <name type="scientific">Hypsibius exemplaris</name>
    <name type="common">Freshwater tardigrade</name>
    <dbReference type="NCBI Taxonomy" id="2072580"/>
    <lineage>
        <taxon>Eukaryota</taxon>
        <taxon>Metazoa</taxon>
        <taxon>Ecdysozoa</taxon>
        <taxon>Tardigrada</taxon>
        <taxon>Eutardigrada</taxon>
        <taxon>Parachela</taxon>
        <taxon>Hypsibioidea</taxon>
        <taxon>Hypsibiidae</taxon>
        <taxon>Hypsibius</taxon>
    </lineage>
</organism>
<evidence type="ECO:0000313" key="2">
    <source>
        <dbReference type="EMBL" id="OQV24838.1"/>
    </source>
</evidence>
<dbReference type="Gene3D" id="1.10.510.10">
    <property type="entry name" value="Transferase(Phosphotransferase) domain 1"/>
    <property type="match status" value="1"/>
</dbReference>
<keyword evidence="2" id="KW-0675">Receptor</keyword>
<dbReference type="Proteomes" id="UP000192578">
    <property type="component" value="Unassembled WGS sequence"/>
</dbReference>
<dbReference type="SUPFAM" id="SSF56112">
    <property type="entry name" value="Protein kinase-like (PK-like)"/>
    <property type="match status" value="1"/>
</dbReference>
<dbReference type="GO" id="GO:0005524">
    <property type="term" value="F:ATP binding"/>
    <property type="evidence" value="ECO:0007669"/>
    <property type="project" value="InterPro"/>
</dbReference>
<gene>
    <name evidence="2" type="ORF">BV898_01426</name>
</gene>
<keyword evidence="3" id="KW-1185">Reference proteome</keyword>
<dbReference type="GO" id="GO:0007169">
    <property type="term" value="P:cell surface receptor protein tyrosine kinase signaling pathway"/>
    <property type="evidence" value="ECO:0007669"/>
    <property type="project" value="TreeGrafter"/>
</dbReference>
<dbReference type="InterPro" id="IPR050122">
    <property type="entry name" value="RTK"/>
</dbReference>
<dbReference type="GO" id="GO:0043235">
    <property type="term" value="C:receptor complex"/>
    <property type="evidence" value="ECO:0007669"/>
    <property type="project" value="TreeGrafter"/>
</dbReference>
<dbReference type="Pfam" id="PF07714">
    <property type="entry name" value="PK_Tyr_Ser-Thr"/>
    <property type="match status" value="1"/>
</dbReference>
<protein>
    <submittedName>
        <fullName evidence="2">Fibroblast growth factor receptor 3</fullName>
    </submittedName>
</protein>
<dbReference type="GO" id="GO:0004714">
    <property type="term" value="F:transmembrane receptor protein tyrosine kinase activity"/>
    <property type="evidence" value="ECO:0007669"/>
    <property type="project" value="TreeGrafter"/>
</dbReference>
<sequence length="181" mass="21069">MDILENLPLLLEYCPVGSLHLHLSSLRFSYVYSHINDDGNIIDFDEHRMHQQWIEACQTKGRAPGIRLEMMRKMTSTWLLIRYAQMVARGMEHKSLRYIMHRDLTARNVLVAEYNVLKIFNFGLAKHVAACYVMSSTQIILPVRWMPPEAILSRIFSEKSVVWSFGILLWDISLLASNPFD</sequence>
<dbReference type="EMBL" id="MTYJ01000005">
    <property type="protein sequence ID" value="OQV24838.1"/>
    <property type="molecule type" value="Genomic_DNA"/>
</dbReference>
<dbReference type="InterPro" id="IPR011009">
    <property type="entry name" value="Kinase-like_dom_sf"/>
</dbReference>
<feature type="domain" description="Protein kinase" evidence="1">
    <location>
        <begin position="1"/>
        <end position="181"/>
    </location>
</feature>
<dbReference type="PANTHER" id="PTHR24416:SF611">
    <property type="entry name" value="TYROSINE-PROTEIN KINASE TRANSMEMBRANE RECEPTOR ROR"/>
    <property type="match status" value="1"/>
</dbReference>
<proteinExistence type="predicted"/>
<dbReference type="InterPro" id="IPR020635">
    <property type="entry name" value="Tyr_kinase_cat_dom"/>
</dbReference>
<dbReference type="AlphaFoldDB" id="A0A1W0XBQ6"/>
<dbReference type="GO" id="GO:0005886">
    <property type="term" value="C:plasma membrane"/>
    <property type="evidence" value="ECO:0007669"/>
    <property type="project" value="TreeGrafter"/>
</dbReference>
<dbReference type="InterPro" id="IPR001245">
    <property type="entry name" value="Ser-Thr/Tyr_kinase_cat_dom"/>
</dbReference>
<dbReference type="SMART" id="SM00219">
    <property type="entry name" value="TyrKc"/>
    <property type="match status" value="1"/>
</dbReference>
<dbReference type="PROSITE" id="PS50011">
    <property type="entry name" value="PROTEIN_KINASE_DOM"/>
    <property type="match status" value="1"/>
</dbReference>
<dbReference type="PROSITE" id="PS00109">
    <property type="entry name" value="PROTEIN_KINASE_TYR"/>
    <property type="match status" value="1"/>
</dbReference>
<name>A0A1W0XBQ6_HYPEX</name>
<dbReference type="InterPro" id="IPR008266">
    <property type="entry name" value="Tyr_kinase_AS"/>
</dbReference>
<evidence type="ECO:0000313" key="3">
    <source>
        <dbReference type="Proteomes" id="UP000192578"/>
    </source>
</evidence>